<evidence type="ECO:0000313" key="3">
    <source>
        <dbReference type="EMBL" id="QNN63083.1"/>
    </source>
</evidence>
<dbReference type="Proteomes" id="UP000515934">
    <property type="component" value="Chromosome"/>
</dbReference>
<accession>A0A7G9S5F8</accession>
<dbReference type="InterPro" id="IPR019999">
    <property type="entry name" value="Anth_synth_I-like"/>
</dbReference>
<name>A0A7G9S5F8_9MICO</name>
<dbReference type="InterPro" id="IPR015890">
    <property type="entry name" value="Chorismate_C"/>
</dbReference>
<dbReference type="EMBL" id="CP060716">
    <property type="protein sequence ID" value="QNN63083.1"/>
    <property type="molecule type" value="Genomic_DNA"/>
</dbReference>
<dbReference type="GO" id="GO:0000162">
    <property type="term" value="P:L-tryptophan biosynthetic process"/>
    <property type="evidence" value="ECO:0007669"/>
    <property type="project" value="TreeGrafter"/>
</dbReference>
<sequence length="421" mass="45150">MPNENNALHFARALADAPNWFWFDGAAAPSGERRTSYLGKGDEVLIAQPGREQEFLDTLRSRQVPSRAVNGAPHEFRSGWVVAFSYEFGVNLMGASPDTSLAPHAGGPLAIAMRVNSVRSLDSRDAGVDPPSAAGRHRSPVPYSWRSSEKEYEQQVEACKAAIHRGDAYVLCLTDTAESTVEGPYRPLSLYERLRASSHATRGGIIVAGGDALVSASPERFLSVRGSTVSTHPIKGTRPRGETPESDRALATDLANDEKERAENLMIVDLMRNDLSRVCEVGSVRVDRFLDVETHARVHQLVSTVSGELAPGRDVFDALVACFPGGSMTGAPKLSAVTILSELEQGPRGLYSGCFGWIDDSGDAELAMTIRGVQLRSLSDRNFAGNVHALVGAGGGITADSVAQREREERDLKAAAVLAAI</sequence>
<keyword evidence="4" id="KW-1185">Reference proteome</keyword>
<dbReference type="Gene3D" id="3.60.120.10">
    <property type="entry name" value="Anthranilate synthase"/>
    <property type="match status" value="1"/>
</dbReference>
<evidence type="ECO:0000256" key="1">
    <source>
        <dbReference type="SAM" id="MobiDB-lite"/>
    </source>
</evidence>
<dbReference type="SUPFAM" id="SSF56322">
    <property type="entry name" value="ADC synthase"/>
    <property type="match status" value="1"/>
</dbReference>
<proteinExistence type="predicted"/>
<feature type="region of interest" description="Disordered" evidence="1">
    <location>
        <begin position="225"/>
        <end position="246"/>
    </location>
</feature>
<dbReference type="InterPro" id="IPR005801">
    <property type="entry name" value="ADC_synthase"/>
</dbReference>
<dbReference type="PRINTS" id="PR00095">
    <property type="entry name" value="ANTSNTHASEI"/>
</dbReference>
<organism evidence="3 4">
    <name type="scientific">Leucobacter denitrificans</name>
    <dbReference type="NCBI Taxonomy" id="683042"/>
    <lineage>
        <taxon>Bacteria</taxon>
        <taxon>Bacillati</taxon>
        <taxon>Actinomycetota</taxon>
        <taxon>Actinomycetes</taxon>
        <taxon>Micrococcales</taxon>
        <taxon>Microbacteriaceae</taxon>
        <taxon>Leucobacter</taxon>
    </lineage>
</organism>
<dbReference type="GO" id="GO:0008153">
    <property type="term" value="P:4-aminobenzoate biosynthetic process"/>
    <property type="evidence" value="ECO:0007669"/>
    <property type="project" value="TreeGrafter"/>
</dbReference>
<evidence type="ECO:0000259" key="2">
    <source>
        <dbReference type="Pfam" id="PF00425"/>
    </source>
</evidence>
<dbReference type="PANTHER" id="PTHR11236">
    <property type="entry name" value="AMINOBENZOATE/ANTHRANILATE SYNTHASE"/>
    <property type="match status" value="1"/>
</dbReference>
<dbReference type="RefSeq" id="WP_187555551.1">
    <property type="nucleotide sequence ID" value="NZ_CP060716.1"/>
</dbReference>
<feature type="domain" description="Chorismate-utilising enzyme C-terminal" evidence="2">
    <location>
        <begin position="149"/>
        <end position="413"/>
    </location>
</feature>
<evidence type="ECO:0000313" key="4">
    <source>
        <dbReference type="Proteomes" id="UP000515934"/>
    </source>
</evidence>
<reference evidence="3 4" key="1">
    <citation type="submission" date="2020-08" db="EMBL/GenBank/DDBJ databases">
        <title>Genome sequence of Leucobacter denitrificans KACC 14055T.</title>
        <authorList>
            <person name="Hyun D.-W."/>
            <person name="Bae J.-W."/>
        </authorList>
    </citation>
    <scope>NUCLEOTIDE SEQUENCE [LARGE SCALE GENOMIC DNA]</scope>
    <source>
        <strain evidence="3 4">KACC 14055</strain>
    </source>
</reference>
<dbReference type="GO" id="GO:0046820">
    <property type="term" value="F:4-amino-4-deoxychorismate synthase activity"/>
    <property type="evidence" value="ECO:0007669"/>
    <property type="project" value="TreeGrafter"/>
</dbReference>
<dbReference type="KEGG" id="ldn:H9L06_01520"/>
<feature type="region of interest" description="Disordered" evidence="1">
    <location>
        <begin position="122"/>
        <end position="145"/>
    </location>
</feature>
<gene>
    <name evidence="3" type="ORF">H9L06_01520</name>
</gene>
<dbReference type="GO" id="GO:0005737">
    <property type="term" value="C:cytoplasm"/>
    <property type="evidence" value="ECO:0007669"/>
    <property type="project" value="TreeGrafter"/>
</dbReference>
<dbReference type="Pfam" id="PF00425">
    <property type="entry name" value="Chorismate_bind"/>
    <property type="match status" value="1"/>
</dbReference>
<protein>
    <submittedName>
        <fullName evidence="3">Anthranilate synthase component I family protein</fullName>
    </submittedName>
</protein>
<dbReference type="AlphaFoldDB" id="A0A7G9S5F8"/>
<dbReference type="PANTHER" id="PTHR11236:SF18">
    <property type="entry name" value="AMINODEOXYCHORISMATE SYNTHASE"/>
    <property type="match status" value="1"/>
</dbReference>